<dbReference type="GO" id="GO:0051539">
    <property type="term" value="F:4 iron, 4 sulfur cluster binding"/>
    <property type="evidence" value="ECO:0007669"/>
    <property type="project" value="UniProtKB-KW"/>
</dbReference>
<sequence>MADSQPDAPQPLYAAHEPIFPRKVYGKFRNLKWAIMIVTLGIYYVTPWIRWDRGPSLPDQAVLIDLASRRFFFFWIEIWPHEFYFIAGLLVMAGLGLFLFTSALGRVWCGYACPQTVWTDLFILVERWIEGDRNARLRLHRQKKWDFRKVRLRLTKWTSWLLIGLATGGAWVFYFTDAPTLLRDLVTLNAHPVAYTTIAILTGTTFFFGGFAREQICIYACPWPRIQAAMLDEDSLVVGYRDWRGEPRKHSQEVEDGAPQGDCIDCMACVNVCPVGIDIRDGQQLECITCALCIDACDDIMAKIGKPRGLIDYMALTDEENERAGKPPKPILKHILRPRTIMYTALWALVGFGLVFALFIRADVDMTVAPVRNPTYVTLSDGSIRNTYEVRLRNKHGEDRRFNLTVSGDPAMRLSLEGTPYSSVTVPADSMRLQRVYLVAAPDANAAKVERSEVRLWIEDTLNGDRAYKDTVFNGRDN</sequence>
<evidence type="ECO:0000259" key="8">
    <source>
        <dbReference type="PROSITE" id="PS51379"/>
    </source>
</evidence>
<dbReference type="GO" id="GO:0005886">
    <property type="term" value="C:plasma membrane"/>
    <property type="evidence" value="ECO:0007669"/>
    <property type="project" value="TreeGrafter"/>
</dbReference>
<dbReference type="Pfam" id="PF13746">
    <property type="entry name" value="Fer4_18"/>
    <property type="match status" value="1"/>
</dbReference>
<dbReference type="OrthoDB" id="9811700at2"/>
<keyword evidence="1" id="KW-0813">Transport</keyword>
<dbReference type="InterPro" id="IPR032879">
    <property type="entry name" value="FixG_C"/>
</dbReference>
<dbReference type="Pfam" id="PF11614">
    <property type="entry name" value="FixG_C"/>
    <property type="match status" value="1"/>
</dbReference>
<dbReference type="Pfam" id="PF12801">
    <property type="entry name" value="Fer4_5"/>
    <property type="match status" value="1"/>
</dbReference>
<evidence type="ECO:0000256" key="4">
    <source>
        <dbReference type="ARBA" id="ARBA00022982"/>
    </source>
</evidence>
<proteinExistence type="predicted"/>
<evidence type="ECO:0000256" key="5">
    <source>
        <dbReference type="ARBA" id="ARBA00023004"/>
    </source>
</evidence>
<dbReference type="SUPFAM" id="SSF54862">
    <property type="entry name" value="4Fe-4S ferredoxins"/>
    <property type="match status" value="1"/>
</dbReference>
<dbReference type="STRING" id="1054996.SAMN05444414_11430"/>
<evidence type="ECO:0000256" key="7">
    <source>
        <dbReference type="SAM" id="Phobius"/>
    </source>
</evidence>
<keyword evidence="5" id="KW-0408">Iron</keyword>
<feature type="transmembrane region" description="Helical" evidence="7">
    <location>
        <begin position="31"/>
        <end position="49"/>
    </location>
</feature>
<keyword evidence="4" id="KW-0249">Electron transport</keyword>
<evidence type="ECO:0000256" key="6">
    <source>
        <dbReference type="ARBA" id="ARBA00023014"/>
    </source>
</evidence>
<reference evidence="10" key="1">
    <citation type="submission" date="2016-11" db="EMBL/GenBank/DDBJ databases">
        <authorList>
            <person name="Varghese N."/>
            <person name="Submissions S."/>
        </authorList>
    </citation>
    <scope>NUCLEOTIDE SEQUENCE [LARGE SCALE GENOMIC DNA]</scope>
    <source>
        <strain evidence="10">DSM 29327</strain>
    </source>
</reference>
<dbReference type="InterPro" id="IPR017900">
    <property type="entry name" value="4Fe4S_Fe_S_CS"/>
</dbReference>
<keyword evidence="7" id="KW-1133">Transmembrane helix</keyword>
<accession>A0A1M7ALQ6</accession>
<dbReference type="PANTHER" id="PTHR30176:SF3">
    <property type="entry name" value="FERREDOXIN-TYPE PROTEIN NAPH"/>
    <property type="match status" value="1"/>
</dbReference>
<feature type="transmembrane region" description="Helical" evidence="7">
    <location>
        <begin position="341"/>
        <end position="360"/>
    </location>
</feature>
<dbReference type="GO" id="GO:0046872">
    <property type="term" value="F:metal ion binding"/>
    <property type="evidence" value="ECO:0007669"/>
    <property type="project" value="UniProtKB-KW"/>
</dbReference>
<dbReference type="InterPro" id="IPR017896">
    <property type="entry name" value="4Fe4S_Fe-S-bd"/>
</dbReference>
<feature type="transmembrane region" description="Helical" evidence="7">
    <location>
        <begin position="83"/>
        <end position="100"/>
    </location>
</feature>
<protein>
    <submittedName>
        <fullName evidence="9">Cytochrome c oxidase accessory protein FixG</fullName>
    </submittedName>
</protein>
<evidence type="ECO:0000313" key="10">
    <source>
        <dbReference type="Proteomes" id="UP000184191"/>
    </source>
</evidence>
<dbReference type="Proteomes" id="UP000184191">
    <property type="component" value="Unassembled WGS sequence"/>
</dbReference>
<keyword evidence="7" id="KW-0472">Membrane</keyword>
<keyword evidence="2" id="KW-0004">4Fe-4S</keyword>
<organism evidence="9 10">
    <name type="scientific">Roseovarius marisflavi</name>
    <dbReference type="NCBI Taxonomy" id="1054996"/>
    <lineage>
        <taxon>Bacteria</taxon>
        <taxon>Pseudomonadati</taxon>
        <taxon>Pseudomonadota</taxon>
        <taxon>Alphaproteobacteria</taxon>
        <taxon>Rhodobacterales</taxon>
        <taxon>Roseobacteraceae</taxon>
        <taxon>Roseovarius</taxon>
    </lineage>
</organism>
<gene>
    <name evidence="9" type="ORF">SAMN05444414_11430</name>
</gene>
<keyword evidence="3" id="KW-0479">Metal-binding</keyword>
<dbReference type="AlphaFoldDB" id="A0A1M7ALQ6"/>
<dbReference type="RefSeq" id="WP_073198485.1">
    <property type="nucleotide sequence ID" value="NZ_FRBN01000014.1"/>
</dbReference>
<keyword evidence="6" id="KW-0411">Iron-sulfur</keyword>
<dbReference type="NCBIfam" id="TIGR02745">
    <property type="entry name" value="ccoG_rdxA_fixG"/>
    <property type="match status" value="1"/>
</dbReference>
<dbReference type="Gene3D" id="1.10.1060.10">
    <property type="entry name" value="Alpha-helical ferredoxin"/>
    <property type="match status" value="1"/>
</dbReference>
<dbReference type="InterPro" id="IPR014116">
    <property type="entry name" value="Cyt_c_oxidase_cbb3_FixG"/>
</dbReference>
<feature type="transmembrane region" description="Helical" evidence="7">
    <location>
        <begin position="194"/>
        <end position="212"/>
    </location>
</feature>
<evidence type="ECO:0000256" key="2">
    <source>
        <dbReference type="ARBA" id="ARBA00022485"/>
    </source>
</evidence>
<name>A0A1M7ALQ6_9RHOB</name>
<evidence type="ECO:0000313" key="9">
    <source>
        <dbReference type="EMBL" id="SHL43722.1"/>
    </source>
</evidence>
<dbReference type="PROSITE" id="PS00198">
    <property type="entry name" value="4FE4S_FER_1"/>
    <property type="match status" value="1"/>
</dbReference>
<feature type="domain" description="4Fe-4S ferredoxin-type" evidence="8">
    <location>
        <begin position="250"/>
        <end position="282"/>
    </location>
</feature>
<dbReference type="PANTHER" id="PTHR30176">
    <property type="entry name" value="FERREDOXIN-TYPE PROTEIN NAPH"/>
    <property type="match status" value="1"/>
</dbReference>
<evidence type="ECO:0000256" key="3">
    <source>
        <dbReference type="ARBA" id="ARBA00022723"/>
    </source>
</evidence>
<feature type="transmembrane region" description="Helical" evidence="7">
    <location>
        <begin position="157"/>
        <end position="174"/>
    </location>
</feature>
<dbReference type="EMBL" id="FRBN01000014">
    <property type="protein sequence ID" value="SHL43722.1"/>
    <property type="molecule type" value="Genomic_DNA"/>
</dbReference>
<dbReference type="InterPro" id="IPR013783">
    <property type="entry name" value="Ig-like_fold"/>
</dbReference>
<dbReference type="InterPro" id="IPR009051">
    <property type="entry name" value="Helical_ferredxn"/>
</dbReference>
<evidence type="ECO:0000256" key="1">
    <source>
        <dbReference type="ARBA" id="ARBA00022448"/>
    </source>
</evidence>
<dbReference type="Gene3D" id="2.60.40.10">
    <property type="entry name" value="Immunoglobulins"/>
    <property type="match status" value="1"/>
</dbReference>
<keyword evidence="7" id="KW-0812">Transmembrane</keyword>
<dbReference type="InterPro" id="IPR051684">
    <property type="entry name" value="Electron_Trans/Redox"/>
</dbReference>
<keyword evidence="10" id="KW-1185">Reference proteome</keyword>
<dbReference type="PROSITE" id="PS51379">
    <property type="entry name" value="4FE4S_FER_2"/>
    <property type="match status" value="1"/>
</dbReference>